<proteinExistence type="predicted"/>
<dbReference type="Proteomes" id="UP000024404">
    <property type="component" value="Unassembled WGS sequence"/>
</dbReference>
<sequence>MNRRASPVNDELFVCWDDCLFPNPWENLQPYESENITYPTVRFHL</sequence>
<organism evidence="1 2">
    <name type="scientific">Onchocerca volvulus</name>
    <dbReference type="NCBI Taxonomy" id="6282"/>
    <lineage>
        <taxon>Eukaryota</taxon>
        <taxon>Metazoa</taxon>
        <taxon>Ecdysozoa</taxon>
        <taxon>Nematoda</taxon>
        <taxon>Chromadorea</taxon>
        <taxon>Rhabditida</taxon>
        <taxon>Spirurina</taxon>
        <taxon>Spiruromorpha</taxon>
        <taxon>Filarioidea</taxon>
        <taxon>Onchocercidae</taxon>
        <taxon>Onchocerca</taxon>
    </lineage>
</organism>
<reference evidence="2" key="1">
    <citation type="submission" date="2013-10" db="EMBL/GenBank/DDBJ databases">
        <title>Genome sequencing of Onchocerca volvulus.</title>
        <authorList>
            <person name="Cotton J."/>
            <person name="Tsai J."/>
            <person name="Stanley E."/>
            <person name="Tracey A."/>
            <person name="Holroyd N."/>
            <person name="Lustigman S."/>
            <person name="Berriman M."/>
        </authorList>
    </citation>
    <scope>NUCLEOTIDE SEQUENCE</scope>
</reference>
<protein>
    <submittedName>
        <fullName evidence="1">Uncharacterized protein</fullName>
    </submittedName>
</protein>
<dbReference type="EnsemblMetazoa" id="OVOC6751.1">
    <property type="protein sequence ID" value="OVOC6751.1"/>
    <property type="gene ID" value="WBGene00243560"/>
</dbReference>
<evidence type="ECO:0000313" key="1">
    <source>
        <dbReference type="EnsemblMetazoa" id="OVOC6751.1"/>
    </source>
</evidence>
<evidence type="ECO:0000313" key="2">
    <source>
        <dbReference type="Proteomes" id="UP000024404"/>
    </source>
</evidence>
<name>A0A8R1TXQ6_ONCVO</name>
<dbReference type="EMBL" id="CMVM020000180">
    <property type="status" value="NOT_ANNOTATED_CDS"/>
    <property type="molecule type" value="Genomic_DNA"/>
</dbReference>
<dbReference type="AlphaFoldDB" id="A0A8R1TXQ6"/>
<reference evidence="1" key="2">
    <citation type="submission" date="2022-06" db="UniProtKB">
        <authorList>
            <consortium name="EnsemblMetazoa"/>
        </authorList>
    </citation>
    <scope>IDENTIFICATION</scope>
</reference>
<accession>A0A8R1TXQ6</accession>
<keyword evidence="2" id="KW-1185">Reference proteome</keyword>